<gene>
    <name evidence="1" type="ORF">AWM68_01360</name>
</gene>
<dbReference type="AlphaFoldDB" id="A0A165P4L6"/>
<comment type="caution">
    <text evidence="1">The sequence shown here is derived from an EMBL/GenBank/DDBJ whole genome shotgun (WGS) entry which is preliminary data.</text>
</comment>
<accession>A0A165P4L6</accession>
<protein>
    <submittedName>
        <fullName evidence="1">Uncharacterized protein</fullName>
    </submittedName>
</protein>
<keyword evidence="2" id="KW-1185">Reference proteome</keyword>
<dbReference type="RefSeq" id="WP_066236292.1">
    <property type="nucleotide sequence ID" value="NZ_LRFC01000001.1"/>
</dbReference>
<evidence type="ECO:0000313" key="2">
    <source>
        <dbReference type="Proteomes" id="UP000076567"/>
    </source>
</evidence>
<proteinExistence type="predicted"/>
<sequence length="69" mass="8088">MKEIDTPSLKPDYSFILKTSKESEEFSREQTEAKLLYSAEREVICTENKNVCYETSESLRTFLEDNTIK</sequence>
<reference evidence="2" key="1">
    <citation type="submission" date="2016-01" db="EMBL/GenBank/DDBJ databases">
        <title>Draft genome of Chromobacterium sp. F49.</title>
        <authorList>
            <person name="Hong K.W."/>
        </authorList>
    </citation>
    <scope>NUCLEOTIDE SEQUENCE [LARGE SCALE GENOMIC DNA]</scope>
    <source>
        <strain evidence="2">P7IIIA</strain>
    </source>
</reference>
<dbReference type="OrthoDB" id="2877685at2"/>
<dbReference type="EMBL" id="LRFC01000001">
    <property type="protein sequence ID" value="KZE68945.1"/>
    <property type="molecule type" value="Genomic_DNA"/>
</dbReference>
<dbReference type="Proteomes" id="UP000076567">
    <property type="component" value="Unassembled WGS sequence"/>
</dbReference>
<organism evidence="1 2">
    <name type="scientific">Fictibacillus phosphorivorans</name>
    <dbReference type="NCBI Taxonomy" id="1221500"/>
    <lineage>
        <taxon>Bacteria</taxon>
        <taxon>Bacillati</taxon>
        <taxon>Bacillota</taxon>
        <taxon>Bacilli</taxon>
        <taxon>Bacillales</taxon>
        <taxon>Fictibacillaceae</taxon>
        <taxon>Fictibacillus</taxon>
    </lineage>
</organism>
<evidence type="ECO:0000313" key="1">
    <source>
        <dbReference type="EMBL" id="KZE68945.1"/>
    </source>
</evidence>
<name>A0A165P4L6_9BACL</name>